<evidence type="ECO:0000256" key="1">
    <source>
        <dbReference type="ARBA" id="ARBA00022723"/>
    </source>
</evidence>
<dbReference type="Gene3D" id="2.20.25.240">
    <property type="match status" value="1"/>
</dbReference>
<evidence type="ECO:0000256" key="2">
    <source>
        <dbReference type="ARBA" id="ARBA00022771"/>
    </source>
</evidence>
<accession>A0A6P7FZ95</accession>
<evidence type="ECO:0000259" key="4">
    <source>
        <dbReference type="Pfam" id="PF04500"/>
    </source>
</evidence>
<dbReference type="RefSeq" id="XP_028137840.1">
    <property type="nucleotide sequence ID" value="XM_028282039.1"/>
</dbReference>
<evidence type="ECO:0000256" key="3">
    <source>
        <dbReference type="ARBA" id="ARBA00022833"/>
    </source>
</evidence>
<keyword evidence="1" id="KW-0479">Metal-binding</keyword>
<feature type="domain" description="FLYWCH-type" evidence="4">
    <location>
        <begin position="8"/>
        <end position="65"/>
    </location>
</feature>
<gene>
    <name evidence="5" type="primary">LOC114332271</name>
</gene>
<keyword evidence="2" id="KW-0863">Zinc-finger</keyword>
<sequence length="118" mass="13404">MESTIRVSQKGKTLLSIDGFTFGFQKMLAKDTVKRWTCTKKTCKSFVKTQGCENTIIESILDHNHEKLSAEVYNRKAVSNSIKSAAVEDLSEKPMKLICKELKKTNIETFTINDINRV</sequence>
<protein>
    <submittedName>
        <fullName evidence="5">Uncharacterized protein LOC114332271</fullName>
    </submittedName>
</protein>
<dbReference type="GO" id="GO:0008270">
    <property type="term" value="F:zinc ion binding"/>
    <property type="evidence" value="ECO:0007669"/>
    <property type="project" value="UniProtKB-KW"/>
</dbReference>
<proteinExistence type="predicted"/>
<organism evidence="5">
    <name type="scientific">Diabrotica virgifera virgifera</name>
    <name type="common">western corn rootworm</name>
    <dbReference type="NCBI Taxonomy" id="50390"/>
    <lineage>
        <taxon>Eukaryota</taxon>
        <taxon>Metazoa</taxon>
        <taxon>Ecdysozoa</taxon>
        <taxon>Arthropoda</taxon>
        <taxon>Hexapoda</taxon>
        <taxon>Insecta</taxon>
        <taxon>Pterygota</taxon>
        <taxon>Neoptera</taxon>
        <taxon>Endopterygota</taxon>
        <taxon>Coleoptera</taxon>
        <taxon>Polyphaga</taxon>
        <taxon>Cucujiformia</taxon>
        <taxon>Chrysomeloidea</taxon>
        <taxon>Chrysomelidae</taxon>
        <taxon>Galerucinae</taxon>
        <taxon>Diabroticina</taxon>
        <taxon>Diabroticites</taxon>
        <taxon>Diabrotica</taxon>
    </lineage>
</organism>
<evidence type="ECO:0000313" key="5">
    <source>
        <dbReference type="RefSeq" id="XP_028137840.1"/>
    </source>
</evidence>
<name>A0A6P7FZ95_DIAVI</name>
<reference evidence="5" key="1">
    <citation type="submission" date="2025-08" db="UniProtKB">
        <authorList>
            <consortium name="RefSeq"/>
        </authorList>
    </citation>
    <scope>IDENTIFICATION</scope>
    <source>
        <tissue evidence="5">Whole insect</tissue>
    </source>
</reference>
<dbReference type="InterPro" id="IPR007588">
    <property type="entry name" value="Znf_FLYWCH"/>
</dbReference>
<dbReference type="AlphaFoldDB" id="A0A6P7FZ95"/>
<dbReference type="Pfam" id="PF04500">
    <property type="entry name" value="FLYWCH"/>
    <property type="match status" value="1"/>
</dbReference>
<keyword evidence="3" id="KW-0862">Zinc</keyword>
<dbReference type="InParanoid" id="A0A6P7FZ95"/>